<dbReference type="RefSeq" id="WP_259660901.1">
    <property type="nucleotide sequence ID" value="NZ_JAHXRI010000006.1"/>
</dbReference>
<dbReference type="SUPFAM" id="SSF88713">
    <property type="entry name" value="Glycoside hydrolase/deacetylase"/>
    <property type="match status" value="1"/>
</dbReference>
<proteinExistence type="predicted"/>
<dbReference type="GO" id="GO:0016810">
    <property type="term" value="F:hydrolase activity, acting on carbon-nitrogen (but not peptide) bonds"/>
    <property type="evidence" value="ECO:0007669"/>
    <property type="project" value="InterPro"/>
</dbReference>
<evidence type="ECO:0000313" key="2">
    <source>
        <dbReference type="EMBL" id="MBZ1350526.1"/>
    </source>
</evidence>
<keyword evidence="3" id="KW-1185">Reference proteome</keyword>
<evidence type="ECO:0000313" key="3">
    <source>
        <dbReference type="Proteomes" id="UP000739565"/>
    </source>
</evidence>
<comment type="caution">
    <text evidence="2">The sequence shown here is derived from an EMBL/GenBank/DDBJ whole genome shotgun (WGS) entry which is preliminary data.</text>
</comment>
<dbReference type="InterPro" id="IPR002509">
    <property type="entry name" value="NODB_dom"/>
</dbReference>
<dbReference type="EMBL" id="JAHXRI010000006">
    <property type="protein sequence ID" value="MBZ1350526.1"/>
    <property type="molecule type" value="Genomic_DNA"/>
</dbReference>
<organism evidence="2 3">
    <name type="scientific">Zwartia hollandica</name>
    <dbReference type="NCBI Taxonomy" id="324606"/>
    <lineage>
        <taxon>Bacteria</taxon>
        <taxon>Pseudomonadati</taxon>
        <taxon>Pseudomonadota</taxon>
        <taxon>Betaproteobacteria</taxon>
        <taxon>Burkholderiales</taxon>
        <taxon>Alcaligenaceae</taxon>
        <taxon>Zwartia</taxon>
    </lineage>
</organism>
<dbReference type="Pfam" id="PF01522">
    <property type="entry name" value="Polysacc_deac_1"/>
    <property type="match status" value="1"/>
</dbReference>
<evidence type="ECO:0000259" key="1">
    <source>
        <dbReference type="Pfam" id="PF01522"/>
    </source>
</evidence>
<dbReference type="Gene3D" id="3.20.20.370">
    <property type="entry name" value="Glycoside hydrolase/deacetylase"/>
    <property type="match status" value="1"/>
</dbReference>
<gene>
    <name evidence="2" type="ORF">KZZ10_07685</name>
</gene>
<accession>A0A953T4H4</accession>
<dbReference type="CDD" id="cd10979">
    <property type="entry name" value="CE4_PuuE_like"/>
    <property type="match status" value="1"/>
</dbReference>
<feature type="domain" description="NodB homology" evidence="1">
    <location>
        <begin position="64"/>
        <end position="174"/>
    </location>
</feature>
<sequence length="299" mass="34629">MLKSHDRYDYSAISSRPDYSWPNGKRLAIHFSLNVEHFAFGEGMGNDYAVPHPQPNSRSFAWRDYGNRVGAWRLLELANDLDFPYALLVNTELYDYCPEMIAAFSKRGDEIVGHGRTNAERQVDMSLEQERACIREAAQTIFKHEGIAPKGWLAPYISQTYDSPDLLKEQGFKYMMDWPLDDQPVWFRTKHGRILAIPYSHDLNDSIECVSRRTPAQLFCENLIDQFDEMLEESSKRPLVMSIVLHSFILGQPYRLRQLRRVMQHILAHRDDIWLARPGEIYDHINSLPDGVVPGSTLK</sequence>
<dbReference type="InterPro" id="IPR011330">
    <property type="entry name" value="Glyco_hydro/deAcase_b/a-brl"/>
</dbReference>
<dbReference type="PANTHER" id="PTHR43123">
    <property type="entry name" value="POLYSACCHARIDE DEACETYLASE-RELATED"/>
    <property type="match status" value="1"/>
</dbReference>
<reference evidence="2" key="1">
    <citation type="submission" date="2021-07" db="EMBL/GenBank/DDBJ databases">
        <title>New genus and species of the family Alcaligenaceae.</title>
        <authorList>
            <person name="Hahn M.W."/>
        </authorList>
    </citation>
    <scope>NUCLEOTIDE SEQUENCE</scope>
    <source>
        <strain evidence="2">LF4-65</strain>
    </source>
</reference>
<dbReference type="PANTHER" id="PTHR43123:SF4">
    <property type="entry name" value="POLYSACCHARIDE DEACETYLASE"/>
    <property type="match status" value="1"/>
</dbReference>
<dbReference type="Proteomes" id="UP000739565">
    <property type="component" value="Unassembled WGS sequence"/>
</dbReference>
<dbReference type="GO" id="GO:0005975">
    <property type="term" value="P:carbohydrate metabolic process"/>
    <property type="evidence" value="ECO:0007669"/>
    <property type="project" value="InterPro"/>
</dbReference>
<protein>
    <submittedName>
        <fullName evidence="2">Polysaccharide deacetylase family protein</fullName>
    </submittedName>
</protein>
<name>A0A953T4H4_9BURK</name>
<dbReference type="AlphaFoldDB" id="A0A953T4H4"/>